<name>A0A5C6TZ75_9BURK</name>
<proteinExistence type="predicted"/>
<sequence>MRHRHGRLDRRHRAARPHRRPGGQRRYALQQPGPHAGLGCGARAGPARRLRLRPRFRAQPHRRQRCHAHGGASREHFGLRDWRTPLGLRLSAAVGQGSTTITTQRAISGDSLSVTGERRARQSFAAIAGSAKWSFGRWHFGPQLVLEHQRARLGAYTETGLSRWRWPMTTRR</sequence>
<evidence type="ECO:0000313" key="4">
    <source>
        <dbReference type="Proteomes" id="UP000321832"/>
    </source>
</evidence>
<evidence type="ECO:0000259" key="2">
    <source>
        <dbReference type="Pfam" id="PF03797"/>
    </source>
</evidence>
<comment type="caution">
    <text evidence="3">The sequence shown here is derived from an EMBL/GenBank/DDBJ whole genome shotgun (WGS) entry which is preliminary data.</text>
</comment>
<reference evidence="3 4" key="1">
    <citation type="submission" date="2019-08" db="EMBL/GenBank/DDBJ databases">
        <authorList>
            <person name="Khan S.A."/>
            <person name="Jeon C.O."/>
            <person name="Jeong S.E."/>
        </authorList>
    </citation>
    <scope>NUCLEOTIDE SEQUENCE [LARGE SCALE GENOMIC DNA]</scope>
    <source>
        <strain evidence="4">IMCC1728</strain>
    </source>
</reference>
<keyword evidence="4" id="KW-1185">Reference proteome</keyword>
<dbReference type="AlphaFoldDB" id="A0A5C6TZ75"/>
<dbReference type="Proteomes" id="UP000321832">
    <property type="component" value="Unassembled WGS sequence"/>
</dbReference>
<dbReference type="InterPro" id="IPR036709">
    <property type="entry name" value="Autotransporte_beta_dom_sf"/>
</dbReference>
<dbReference type="Pfam" id="PF03797">
    <property type="entry name" value="Autotransporter"/>
    <property type="match status" value="1"/>
</dbReference>
<dbReference type="SUPFAM" id="SSF103515">
    <property type="entry name" value="Autotransporter"/>
    <property type="match status" value="1"/>
</dbReference>
<protein>
    <submittedName>
        <fullName evidence="3">Autotransporter outer membrane beta-barrel domain-containing protein</fullName>
    </submittedName>
</protein>
<feature type="compositionally biased region" description="Basic residues" evidence="1">
    <location>
        <begin position="1"/>
        <end position="23"/>
    </location>
</feature>
<gene>
    <name evidence="3" type="ORF">FSC37_03615</name>
</gene>
<feature type="domain" description="Autotransporter" evidence="2">
    <location>
        <begin position="82"/>
        <end position="160"/>
    </location>
</feature>
<dbReference type="EMBL" id="VOPW01000001">
    <property type="protein sequence ID" value="TXC65520.1"/>
    <property type="molecule type" value="Genomic_DNA"/>
</dbReference>
<organism evidence="3 4">
    <name type="scientific">Piscinibacter aquaticus</name>
    <dbReference type="NCBI Taxonomy" id="392597"/>
    <lineage>
        <taxon>Bacteria</taxon>
        <taxon>Pseudomonadati</taxon>
        <taxon>Pseudomonadota</taxon>
        <taxon>Betaproteobacteria</taxon>
        <taxon>Burkholderiales</taxon>
        <taxon>Sphaerotilaceae</taxon>
        <taxon>Piscinibacter</taxon>
    </lineage>
</organism>
<evidence type="ECO:0000313" key="3">
    <source>
        <dbReference type="EMBL" id="TXC65520.1"/>
    </source>
</evidence>
<dbReference type="Gene3D" id="2.40.128.130">
    <property type="entry name" value="Autotransporter beta-domain"/>
    <property type="match status" value="1"/>
</dbReference>
<feature type="region of interest" description="Disordered" evidence="1">
    <location>
        <begin position="1"/>
        <end position="46"/>
    </location>
</feature>
<accession>A0A5C6TZ75</accession>
<dbReference type="InterPro" id="IPR005546">
    <property type="entry name" value="Autotransporte_beta"/>
</dbReference>
<evidence type="ECO:0000256" key="1">
    <source>
        <dbReference type="SAM" id="MobiDB-lite"/>
    </source>
</evidence>